<dbReference type="InterPro" id="IPR057302">
    <property type="entry name" value="Rrp5_S1"/>
</dbReference>
<feature type="domain" description="S1 motif" evidence="22">
    <location>
        <begin position="585"/>
        <end position="652"/>
    </location>
</feature>
<evidence type="ECO:0000313" key="24">
    <source>
        <dbReference type="EMBL" id="KAJ8754493.1"/>
    </source>
</evidence>
<sequence>MTAPSKKKSRNKNSKGETKFNKASKKQFKGNRKDSNDATKDEAVALQLEDDVPDFPRGGGGWLSRKERDDIAAEVDAEFEAEKSVLKKTKKTRKRPQNKSHLAEDDFGSLFGDGLAGKLPRFANKITLKNISPGMKLWGVVAEVNEKDLVISLPGGLRGLVRPKDALDPIFDNEIEDSESILPRLFYVGQLVSCIVLQLEDDKKDNGKRKIWLSLRLSLLHKGFSIDAVQEGMVLSAYVKSIEDHGYILHFGLPSFTGFLAKDSQAESRETKVKVGKLLEGVVRRIDKSRKIVYLTSEPETVSKCVVKDLKGISIDLLSPGMMVNARVNSTLENGIMLSFLTYFTGTVDLFHLQNIFSSSNWKDDYQKNKKVNARIIFIDPSTRAVGLTLNQHLVHKNAPPFHVKVGDIYDNAKVVRVDRGLGILLEVPSLPASTATFVSVSDVAEDGVQKLEKKFKEGSKLRVRILGRRHLEGLGTGISKASAFEGPVFTHSDVKPGMIVRAKIVAVDRFGAIVQFPGGVKALCPLRHMSEFEIVKPRKKFKVGAELLFRVLGCKSKRITVTHKKSLVKSKLPILSSYTDANNGLVTHGWITKIEKHGCFVHFYNGVQGFVPRSELGLEQGSDASSMYHVEQVVKCKVIHSVSRRIILSFVMKRARVSEEDAVKLGSVIPGIVEKVTPFAVILHVNASGYWEGRISIEHLADHRGHASLMMSLLKPGYEFDQLLVLDIESDKLILSAKHSLINSAQELPSDFSQIHPHSIVPGYICNIIDTGCFVRFLGRLTGFSPRSKALDDQRIQLTEAFYVGQSVCSNILDVNSETSRITVSLKQSCCKLTDTSFLHGYFLSEEKIAQLQLSESQGTDLKWLEGFDIGSVVEGKIQELKEFGVVVSFAKYNDVVGFLTHYQLGGTKVETGSHVQAVVLDIAKTEHLVDLSLKPEFLNKALEKSSNGQVQTKNRKRKVPKGFEVHQTINAIVEIVKENYLVLSIPEQDYAIGYASISDYNTQKLPPKQFLNGQSVIANVMALPSPSTAGRLLLSLTFLSKVTGTSSLKKAKKKSSYNPGSLVQAEITEIKPLEMRMKFGIGFRGRIHITEVNDSIFMEDPFSSYRIGQTIAARIIAKPGQSDTVKGQLWELSIRPKILTDSSNLEDNEKLEYSAGQCVSGYVYKVDRDWAWLTISRYARAQLFITDSSFEPDELHDFQKQFHVGKVVSGYVLSYNKEKALVRLVLHPPSLDRLAGIESSIDERNKIVVRGNAIAHIQEGNVIGGRISKILQGVGGLLVQVSPNVHGRVHFTELQDSWVSNPLSEYHEGQFVKCKVLEISRSDKGTYHIDLSLRSSLIGMVGQNFTRLSNFEEIPSIYANNIEELHADKVVQGYVKNVTSKGCFILLSRKLDAKILISNLSDGFVESPEKEFPVGKLVMGKVLSVEPLSKRVEVTLKSSTSSKVKSESSMDTLHVGDIINGRIKRVEPYGLFIAIDDTNMVGLCHVSELSDDRIHNIESKYRAGEEVRAKILKVDRERHRISLQMKNIREDSIKILPSKGEYDEADDENGSSDDISEQSDTTIFEVPSLNVEFENEEHSLLAEAESRASIPALEVSLDDLDNSSVDDDASQSQNQDQIDVADAAAEKNMRKAMKKGKEYREREIRAAEERLLANDIPRTADEFEKLVRNSPNSSFVWIKYMAFMLSLADIEKARSLAERALRTINIREENEKLNVWLAYFNLENQYGSPPEEAVKKIFQRALQYCDPKKVHLALLGMYERTEQHRLADELLDKMVKKFKHSCKVWLHRIQRLLKQGQEGVHYVVQRAILCLPRHKHIKFISQTAILEFKCGVPDRGRSMFEGILREYPKRTDLWSIYLDQEIRIGDVDVIRTLFERATSLSLPPKKMKFLFKKYLEYEKSLGDVEHIEAVKRKAMEYVENTMTG</sequence>
<evidence type="ECO:0000256" key="2">
    <source>
        <dbReference type="ARBA" id="ARBA00008644"/>
    </source>
</evidence>
<keyword evidence="10" id="KW-0832">Ubl conjugation</keyword>
<comment type="function">
    <text evidence="15">Essential for the generation of mature 18S rRNA, specifically necessary for cleavages at sites A0, 1 and 2 of the 47S precursor. Directly interacts with U3 snoRNA.</text>
</comment>
<dbReference type="PROSITE" id="PS50926">
    <property type="entry name" value="TRAM"/>
    <property type="match status" value="1"/>
</dbReference>
<evidence type="ECO:0000256" key="4">
    <source>
        <dbReference type="ARBA" id="ARBA00022517"/>
    </source>
</evidence>
<keyword evidence="13" id="KW-0539">Nucleus</keyword>
<keyword evidence="7" id="KW-0507">mRNA processing</keyword>
<feature type="domain" description="S1 motif" evidence="22">
    <location>
        <begin position="667"/>
        <end position="739"/>
    </location>
</feature>
<evidence type="ECO:0000256" key="20">
    <source>
        <dbReference type="ARBA" id="ARBA00080810"/>
    </source>
</evidence>
<feature type="domain" description="S1 motif" evidence="22">
    <location>
        <begin position="232"/>
        <end position="298"/>
    </location>
</feature>
<evidence type="ECO:0000256" key="14">
    <source>
        <dbReference type="ARBA" id="ARBA00023274"/>
    </source>
</evidence>
<feature type="region of interest" description="Disordered" evidence="21">
    <location>
        <begin position="1"/>
        <end position="67"/>
    </location>
</feature>
<evidence type="ECO:0000313" key="25">
    <source>
        <dbReference type="Proteomes" id="UP001159364"/>
    </source>
</evidence>
<evidence type="ECO:0000256" key="5">
    <source>
        <dbReference type="ARBA" id="ARBA00022552"/>
    </source>
</evidence>
<dbReference type="Gene3D" id="1.25.40.10">
    <property type="entry name" value="Tetratricopeptide repeat domain"/>
    <property type="match status" value="2"/>
</dbReference>
<dbReference type="InterPro" id="IPR008847">
    <property type="entry name" value="Suf"/>
</dbReference>
<feature type="domain" description="S1 motif" evidence="22">
    <location>
        <begin position="1062"/>
        <end position="1137"/>
    </location>
</feature>
<feature type="domain" description="S1 motif" evidence="22">
    <location>
        <begin position="1262"/>
        <end position="1336"/>
    </location>
</feature>
<accession>A0AAV8SR09</accession>
<keyword evidence="6" id="KW-0597">Phosphoprotein</keyword>
<dbReference type="FunFam" id="2.40.50.140:FF:000179">
    <property type="entry name" value="rRNA biogenesis protein RRP5"/>
    <property type="match status" value="1"/>
</dbReference>
<dbReference type="InterPro" id="IPR011990">
    <property type="entry name" value="TPR-like_helical_dom_sf"/>
</dbReference>
<dbReference type="PANTHER" id="PTHR23270:SF10">
    <property type="entry name" value="PROTEIN RRP5 HOMOLOG"/>
    <property type="match status" value="1"/>
</dbReference>
<dbReference type="PROSITE" id="PS50126">
    <property type="entry name" value="S1"/>
    <property type="match status" value="14"/>
</dbReference>
<dbReference type="EMBL" id="JAIWQS010000009">
    <property type="protein sequence ID" value="KAJ8754493.1"/>
    <property type="molecule type" value="Genomic_DNA"/>
</dbReference>
<feature type="region of interest" description="Disordered" evidence="21">
    <location>
        <begin position="1543"/>
        <end position="1562"/>
    </location>
</feature>
<dbReference type="GO" id="GO:0005681">
    <property type="term" value="C:spliceosomal complex"/>
    <property type="evidence" value="ECO:0007669"/>
    <property type="project" value="UniProtKB-KW"/>
</dbReference>
<gene>
    <name evidence="24" type="ORF">K2173_005654</name>
</gene>
<dbReference type="SUPFAM" id="SSF50249">
    <property type="entry name" value="Nucleic acid-binding proteins"/>
    <property type="match status" value="12"/>
</dbReference>
<proteinExistence type="inferred from homology"/>
<comment type="subunit">
    <text evidence="16">Interacts with NF-kappa-B p50/NFKB1 and NF-kappa-B p65/RELA.</text>
</comment>
<comment type="similarity">
    <text evidence="2">Belongs to the crooked-neck family.</text>
</comment>
<dbReference type="PANTHER" id="PTHR23270">
    <property type="entry name" value="PROGRAMMED CELL DEATH PROTEIN 11 PRE-RRNA PROCESSING PROTEIN RRP5"/>
    <property type="match status" value="1"/>
</dbReference>
<evidence type="ECO:0000259" key="23">
    <source>
        <dbReference type="PROSITE" id="PS50926"/>
    </source>
</evidence>
<evidence type="ECO:0000256" key="8">
    <source>
        <dbReference type="ARBA" id="ARBA00022728"/>
    </source>
</evidence>
<evidence type="ECO:0000256" key="19">
    <source>
        <dbReference type="ARBA" id="ARBA00076674"/>
    </source>
</evidence>
<feature type="domain" description="S1 motif" evidence="22">
    <location>
        <begin position="407"/>
        <end position="467"/>
    </location>
</feature>
<dbReference type="FunFam" id="2.40.50.140:FF:000280">
    <property type="entry name" value="rRNA biogenesis protein RRP5"/>
    <property type="match status" value="1"/>
</dbReference>
<dbReference type="Pfam" id="PF24682">
    <property type="entry name" value="OB_RRP5"/>
    <property type="match status" value="1"/>
</dbReference>
<feature type="domain" description="S1 motif" evidence="22">
    <location>
        <begin position="759"/>
        <end position="828"/>
    </location>
</feature>
<dbReference type="Pfam" id="PF05843">
    <property type="entry name" value="Suf"/>
    <property type="match status" value="1"/>
</dbReference>
<dbReference type="FunFam" id="2.40.50.140:FF:000159">
    <property type="entry name" value="rRNA biogenesis protein rrp5"/>
    <property type="match status" value="1"/>
</dbReference>
<dbReference type="InterPro" id="IPR003107">
    <property type="entry name" value="HAT"/>
</dbReference>
<feature type="domain" description="S1 motif" evidence="22">
    <location>
        <begin position="872"/>
        <end position="936"/>
    </location>
</feature>
<feature type="compositionally biased region" description="Acidic residues" evidence="21">
    <location>
        <begin position="1545"/>
        <end position="1559"/>
    </location>
</feature>
<comment type="caution">
    <text evidence="24">The sequence shown here is derived from an EMBL/GenBank/DDBJ whole genome shotgun (WGS) entry which is preliminary data.</text>
</comment>
<dbReference type="Proteomes" id="UP001159364">
    <property type="component" value="Linkage Group LG09"/>
</dbReference>
<dbReference type="Gene3D" id="2.40.50.140">
    <property type="entry name" value="Nucleic acid-binding proteins"/>
    <property type="match status" value="10"/>
</dbReference>
<dbReference type="InterPro" id="IPR045209">
    <property type="entry name" value="Rrp5"/>
</dbReference>
<evidence type="ECO:0000256" key="7">
    <source>
        <dbReference type="ARBA" id="ARBA00022664"/>
    </source>
</evidence>
<keyword evidence="4" id="KW-0690">Ribosome biogenesis</keyword>
<dbReference type="InterPro" id="IPR012340">
    <property type="entry name" value="NA-bd_OB-fold"/>
</dbReference>
<evidence type="ECO:0000256" key="9">
    <source>
        <dbReference type="ARBA" id="ARBA00022737"/>
    </source>
</evidence>
<dbReference type="SUPFAM" id="SSF48452">
    <property type="entry name" value="TPR-like"/>
    <property type="match status" value="2"/>
</dbReference>
<dbReference type="Pfam" id="PF23459">
    <property type="entry name" value="S1_RRP5"/>
    <property type="match status" value="1"/>
</dbReference>
<keyword evidence="8" id="KW-0747">Spliceosome</keyword>
<dbReference type="GO" id="GO:0006364">
    <property type="term" value="P:rRNA processing"/>
    <property type="evidence" value="ECO:0007669"/>
    <property type="project" value="UniProtKB-KW"/>
</dbReference>
<dbReference type="GO" id="GO:0006397">
    <property type="term" value="P:mRNA processing"/>
    <property type="evidence" value="ECO:0007669"/>
    <property type="project" value="UniProtKB-KW"/>
</dbReference>
<dbReference type="Pfam" id="PF00575">
    <property type="entry name" value="S1"/>
    <property type="match status" value="5"/>
</dbReference>
<evidence type="ECO:0000256" key="3">
    <source>
        <dbReference type="ARBA" id="ARBA00022499"/>
    </source>
</evidence>
<feature type="compositionally biased region" description="Basic and acidic residues" evidence="21">
    <location>
        <begin position="31"/>
        <end position="43"/>
    </location>
</feature>
<evidence type="ECO:0000256" key="17">
    <source>
        <dbReference type="ARBA" id="ARBA00067510"/>
    </source>
</evidence>
<dbReference type="GO" id="GO:0003723">
    <property type="term" value="F:RNA binding"/>
    <property type="evidence" value="ECO:0007669"/>
    <property type="project" value="TreeGrafter"/>
</dbReference>
<dbReference type="InterPro" id="IPR057301">
    <property type="entry name" value="Rrp5_OB_4th"/>
</dbReference>
<evidence type="ECO:0000256" key="12">
    <source>
        <dbReference type="ARBA" id="ARBA00023187"/>
    </source>
</evidence>
<keyword evidence="12" id="KW-0508">mRNA splicing</keyword>
<dbReference type="GO" id="GO:0032040">
    <property type="term" value="C:small-subunit processome"/>
    <property type="evidence" value="ECO:0007669"/>
    <property type="project" value="TreeGrafter"/>
</dbReference>
<feature type="compositionally biased region" description="Basic residues" evidence="21">
    <location>
        <begin position="1"/>
        <end position="13"/>
    </location>
</feature>
<feature type="domain" description="S1 motif" evidence="22">
    <location>
        <begin position="1370"/>
        <end position="1439"/>
    </location>
</feature>
<feature type="domain" description="S1 motif" evidence="22">
    <location>
        <begin position="498"/>
        <end position="565"/>
    </location>
</feature>
<reference evidence="24 25" key="1">
    <citation type="submission" date="2021-09" db="EMBL/GenBank/DDBJ databases">
        <title>Genomic insights and catalytic innovation underlie evolution of tropane alkaloids biosynthesis.</title>
        <authorList>
            <person name="Wang Y.-J."/>
            <person name="Tian T."/>
            <person name="Huang J.-P."/>
            <person name="Huang S.-X."/>
        </authorList>
    </citation>
    <scope>NUCLEOTIDE SEQUENCE [LARGE SCALE GENOMIC DNA]</scope>
    <source>
        <strain evidence="24">KIB-2018</strain>
        <tissue evidence="24">Leaf</tissue>
    </source>
</reference>
<feature type="domain" description="S1 motif" evidence="22">
    <location>
        <begin position="1458"/>
        <end position="1528"/>
    </location>
</feature>
<dbReference type="InterPro" id="IPR002792">
    <property type="entry name" value="TRAM_dom"/>
</dbReference>
<dbReference type="FunFam" id="1.25.40.10:FF:000065">
    <property type="entry name" value="Programmed cell death 11"/>
    <property type="match status" value="1"/>
</dbReference>
<dbReference type="FunFam" id="2.40.50.140:FF:000148">
    <property type="entry name" value="protein RRP5 homolog isoform X1"/>
    <property type="match status" value="1"/>
</dbReference>
<dbReference type="GO" id="GO:0008380">
    <property type="term" value="P:RNA splicing"/>
    <property type="evidence" value="ECO:0007669"/>
    <property type="project" value="UniProtKB-KW"/>
</dbReference>
<evidence type="ECO:0000256" key="13">
    <source>
        <dbReference type="ARBA" id="ARBA00023242"/>
    </source>
</evidence>
<evidence type="ECO:0000256" key="1">
    <source>
        <dbReference type="ARBA" id="ARBA00004604"/>
    </source>
</evidence>
<keyword evidence="14" id="KW-0687">Ribonucleoprotein</keyword>
<dbReference type="CDD" id="cd05693">
    <property type="entry name" value="S1_Rrp5_repeat_hs1_sc1"/>
    <property type="match status" value="1"/>
</dbReference>
<evidence type="ECO:0000256" key="10">
    <source>
        <dbReference type="ARBA" id="ARBA00022843"/>
    </source>
</evidence>
<keyword evidence="25" id="KW-1185">Reference proteome</keyword>
<dbReference type="SMART" id="SM00316">
    <property type="entry name" value="S1"/>
    <property type="match status" value="15"/>
</dbReference>
<dbReference type="CDD" id="cd05695">
    <property type="entry name" value="S1_Rrp5_repeat_hs3"/>
    <property type="match status" value="1"/>
</dbReference>
<organism evidence="24 25">
    <name type="scientific">Erythroxylum novogranatense</name>
    <dbReference type="NCBI Taxonomy" id="1862640"/>
    <lineage>
        <taxon>Eukaryota</taxon>
        <taxon>Viridiplantae</taxon>
        <taxon>Streptophyta</taxon>
        <taxon>Embryophyta</taxon>
        <taxon>Tracheophyta</taxon>
        <taxon>Spermatophyta</taxon>
        <taxon>Magnoliopsida</taxon>
        <taxon>eudicotyledons</taxon>
        <taxon>Gunneridae</taxon>
        <taxon>Pentapetalae</taxon>
        <taxon>rosids</taxon>
        <taxon>fabids</taxon>
        <taxon>Malpighiales</taxon>
        <taxon>Erythroxylaceae</taxon>
        <taxon>Erythroxylum</taxon>
    </lineage>
</organism>
<comment type="subcellular location">
    <subcellularLocation>
        <location evidence="1">Nucleus</location>
        <location evidence="1">Nucleolus</location>
    </subcellularLocation>
</comment>
<keyword evidence="11" id="KW-0007">Acetylation</keyword>
<keyword evidence="3" id="KW-1017">Isopeptide bond</keyword>
<evidence type="ECO:0000256" key="15">
    <source>
        <dbReference type="ARBA" id="ARBA00059726"/>
    </source>
</evidence>
<feature type="domain" description="TRAM" evidence="23">
    <location>
        <begin position="455"/>
        <end position="516"/>
    </location>
</feature>
<dbReference type="FunFam" id="2.40.50.140:FF:000103">
    <property type="entry name" value="protein RRP5 homolog"/>
    <property type="match status" value="1"/>
</dbReference>
<feature type="domain" description="S1 motif" evidence="22">
    <location>
        <begin position="321"/>
        <end position="391"/>
    </location>
</feature>
<feature type="domain" description="S1 motif" evidence="22">
    <location>
        <begin position="1158"/>
        <end position="1229"/>
    </location>
</feature>
<dbReference type="Pfam" id="PF24685">
    <property type="entry name" value="OB_RRP5_4th"/>
    <property type="match status" value="1"/>
</dbReference>
<keyword evidence="9" id="KW-0677">Repeat</keyword>
<name>A0AAV8SR09_9ROSI</name>
<dbReference type="InterPro" id="IPR057300">
    <property type="entry name" value="OB_Rrp5"/>
</dbReference>
<dbReference type="Pfam" id="PF23233">
    <property type="entry name" value="HAT_Syf1_CNRKL1_N"/>
    <property type="match status" value="1"/>
</dbReference>
<evidence type="ECO:0000256" key="6">
    <source>
        <dbReference type="ARBA" id="ARBA00022553"/>
    </source>
</evidence>
<dbReference type="InterPro" id="IPR055433">
    <property type="entry name" value="HAT_Syf1-like_N"/>
</dbReference>
<dbReference type="InterPro" id="IPR003029">
    <property type="entry name" value="S1_domain"/>
</dbReference>
<evidence type="ECO:0000256" key="11">
    <source>
        <dbReference type="ARBA" id="ARBA00022990"/>
    </source>
</evidence>
<feature type="domain" description="S1 motif" evidence="22">
    <location>
        <begin position="134"/>
        <end position="216"/>
    </location>
</feature>
<evidence type="ECO:0000256" key="21">
    <source>
        <dbReference type="SAM" id="MobiDB-lite"/>
    </source>
</evidence>
<protein>
    <recommendedName>
        <fullName evidence="17">Protein RRP5 homolog</fullName>
    </recommendedName>
    <alternativeName>
        <fullName evidence="20">Programmed cell death protein 11</fullName>
    </alternativeName>
    <alternativeName>
        <fullName evidence="19">Ribosomal RNA-processing protein 5</fullName>
    </alternativeName>
    <alternativeName>
        <fullName evidence="18">rRNA biogenesis protein RRP5</fullName>
    </alternativeName>
</protein>
<dbReference type="FunFam" id="2.40.50.140:FF:000155">
    <property type="entry name" value="rRNA biogenesis protein RRP5"/>
    <property type="match status" value="1"/>
</dbReference>
<evidence type="ECO:0000256" key="18">
    <source>
        <dbReference type="ARBA" id="ARBA00073619"/>
    </source>
</evidence>
<evidence type="ECO:0000259" key="22">
    <source>
        <dbReference type="PROSITE" id="PS50126"/>
    </source>
</evidence>
<dbReference type="SMART" id="SM00386">
    <property type="entry name" value="HAT"/>
    <property type="match status" value="6"/>
</dbReference>
<dbReference type="InterPro" id="IPR048059">
    <property type="entry name" value="Rrp5_S1_rpt_hs1_sc1"/>
</dbReference>
<evidence type="ECO:0000256" key="16">
    <source>
        <dbReference type="ARBA" id="ARBA00062488"/>
    </source>
</evidence>
<keyword evidence="5" id="KW-0698">rRNA processing</keyword>
<dbReference type="CDD" id="cd05694">
    <property type="entry name" value="S1_Rrp5_repeat_hs2_sc2"/>
    <property type="match status" value="1"/>
</dbReference>